<comment type="caution">
    <text evidence="15">The sequence shown here is derived from an EMBL/GenBank/DDBJ whole genome shotgun (WGS) entry which is preliminary data.</text>
</comment>
<dbReference type="GO" id="GO:0051287">
    <property type="term" value="F:NAD binding"/>
    <property type="evidence" value="ECO:0007669"/>
    <property type="project" value="InterPro"/>
</dbReference>
<dbReference type="InterPro" id="IPR013328">
    <property type="entry name" value="6PGD_dom2"/>
</dbReference>
<dbReference type="InterPro" id="IPR006109">
    <property type="entry name" value="G3P_DH_NAD-dep_C"/>
</dbReference>
<dbReference type="AlphaFoldDB" id="A0A953T7A3"/>
<dbReference type="InterPro" id="IPR008927">
    <property type="entry name" value="6-PGluconate_DH-like_C_sf"/>
</dbReference>
<dbReference type="InterPro" id="IPR011128">
    <property type="entry name" value="G3P_DH_NAD-dep_N"/>
</dbReference>
<name>A0A953T7A3_9MOLU</name>
<evidence type="ECO:0000256" key="4">
    <source>
        <dbReference type="ARBA" id="ARBA00023027"/>
    </source>
</evidence>
<keyword evidence="16" id="KW-1185">Reference proteome</keyword>
<keyword evidence="7" id="KW-1208">Phospholipid metabolism</keyword>
<dbReference type="GO" id="GO:0046168">
    <property type="term" value="P:glycerol-3-phosphate catabolic process"/>
    <property type="evidence" value="ECO:0007669"/>
    <property type="project" value="InterPro"/>
</dbReference>
<evidence type="ECO:0000256" key="11">
    <source>
        <dbReference type="RuleBase" id="RU000437"/>
    </source>
</evidence>
<feature type="binding site" evidence="10">
    <location>
        <begin position="9"/>
        <end position="14"/>
    </location>
    <ligand>
        <name>NAD(+)</name>
        <dbReference type="ChEBI" id="CHEBI:57540"/>
    </ligand>
</feature>
<feature type="binding site" evidence="9">
    <location>
        <begin position="260"/>
        <end position="261"/>
    </location>
    <ligand>
        <name>substrate</name>
    </ligand>
</feature>
<feature type="domain" description="Glycerol-3-phosphate dehydrogenase NAD-dependent C-terminal" evidence="14">
    <location>
        <begin position="183"/>
        <end position="324"/>
    </location>
</feature>
<dbReference type="Gene3D" id="3.40.50.720">
    <property type="entry name" value="NAD(P)-binding Rossmann-like Domain"/>
    <property type="match status" value="1"/>
</dbReference>
<evidence type="ECO:0000259" key="13">
    <source>
        <dbReference type="Pfam" id="PF01210"/>
    </source>
</evidence>
<evidence type="ECO:0000256" key="5">
    <source>
        <dbReference type="ARBA" id="ARBA00023098"/>
    </source>
</evidence>
<dbReference type="Pfam" id="PF01210">
    <property type="entry name" value="NAD_Gly3P_dh_N"/>
    <property type="match status" value="1"/>
</dbReference>
<dbReference type="SUPFAM" id="SSF51735">
    <property type="entry name" value="NAD(P)-binding Rossmann-fold domains"/>
    <property type="match status" value="1"/>
</dbReference>
<dbReference type="GO" id="GO:0005829">
    <property type="term" value="C:cytosol"/>
    <property type="evidence" value="ECO:0007669"/>
    <property type="project" value="TreeGrafter"/>
</dbReference>
<sequence length="331" mass="36981">MIKKITFIGSGSWGSALANVLSSNNHKVTLWGIDKSEIEDINSGINSKYFGNKKFDNEKNIKATIDLSEALSDFDYLVLSVPSAAILPVLKQIKEIIKDKKIKLINVAKGIESKSKKFFSNVLKDEFGDNIENYCTIIGPSFATEVFDKCLTMVNIVGPNKKFLREVSSVFNNDYFRTITNIDEKGSELFAAIKNVLAIGIGIISSIYTSENTQAALLAIGIKEIHNVYKRIEPKGRDNLGFELAGVGDIFLTCSSPKSRNFKFGQDIAELGFKEAFEKNLKTVEGYFAAKILEEIIHDLQIDVPFLKSIIDVMYHDKKVENLLDFISSYK</sequence>
<reference evidence="15 16" key="1">
    <citation type="submission" date="2021-09" db="EMBL/GenBank/DDBJ databases">
        <title>WGS of Mycoplasma sp. Zaradi2 strains.</title>
        <authorList>
            <person name="Spergser J."/>
        </authorList>
    </citation>
    <scope>NUCLEOTIDE SEQUENCE [LARGE SCALE GENOMIC DNA]</scope>
    <source>
        <strain evidence="15 16">1331</strain>
    </source>
</reference>
<evidence type="ECO:0000313" key="15">
    <source>
        <dbReference type="EMBL" id="MBZ4195467.1"/>
    </source>
</evidence>
<keyword evidence="4 10" id="KW-0520">NAD</keyword>
<feature type="binding site" evidence="9">
    <location>
        <position position="109"/>
    </location>
    <ligand>
        <name>substrate</name>
    </ligand>
</feature>
<evidence type="ECO:0000256" key="8">
    <source>
        <dbReference type="PIRSR" id="PIRSR000114-1"/>
    </source>
</evidence>
<evidence type="ECO:0000313" key="16">
    <source>
        <dbReference type="Proteomes" id="UP000772186"/>
    </source>
</evidence>
<dbReference type="PANTHER" id="PTHR11728:SF1">
    <property type="entry name" value="GLYCEROL-3-PHOSPHATE DEHYDROGENASE [NAD(+)] 2, CHLOROPLASTIC"/>
    <property type="match status" value="1"/>
</dbReference>
<dbReference type="PROSITE" id="PS00957">
    <property type="entry name" value="NAD_G3PDH"/>
    <property type="match status" value="1"/>
</dbReference>
<dbReference type="SUPFAM" id="SSF48179">
    <property type="entry name" value="6-phosphogluconate dehydrogenase C-terminal domain-like"/>
    <property type="match status" value="1"/>
</dbReference>
<evidence type="ECO:0000256" key="10">
    <source>
        <dbReference type="PIRSR" id="PIRSR000114-3"/>
    </source>
</evidence>
<gene>
    <name evidence="15" type="ORF">LAD73_01885</name>
</gene>
<dbReference type="InterPro" id="IPR036291">
    <property type="entry name" value="NAD(P)-bd_dom_sf"/>
</dbReference>
<feature type="binding site" evidence="10">
    <location>
        <position position="282"/>
    </location>
    <ligand>
        <name>NAD(+)</name>
        <dbReference type="ChEBI" id="CHEBI:57540"/>
    </ligand>
</feature>
<evidence type="ECO:0000256" key="3">
    <source>
        <dbReference type="ARBA" id="ARBA00023002"/>
    </source>
</evidence>
<evidence type="ECO:0000256" key="7">
    <source>
        <dbReference type="ARBA" id="ARBA00023264"/>
    </source>
</evidence>
<evidence type="ECO:0000256" key="1">
    <source>
        <dbReference type="ARBA" id="ARBA00011009"/>
    </source>
</evidence>
<keyword evidence="3 11" id="KW-0560">Oxidoreductase</keyword>
<dbReference type="Proteomes" id="UP000772186">
    <property type="component" value="Unassembled WGS sequence"/>
</dbReference>
<dbReference type="PRINTS" id="PR00077">
    <property type="entry name" value="GPDHDRGNASE"/>
</dbReference>
<protein>
    <recommendedName>
        <fullName evidence="12">Glycerol-3-phosphate dehydrogenase</fullName>
        <ecNumber evidence="12">1.1.1.94</ecNumber>
    </recommendedName>
</protein>
<dbReference type="PANTHER" id="PTHR11728">
    <property type="entry name" value="GLYCEROL-3-PHOSPHATE DEHYDROGENASE"/>
    <property type="match status" value="1"/>
</dbReference>
<comment type="catalytic activity">
    <reaction evidence="12">
        <text>sn-glycerol 3-phosphate + NADP(+) = dihydroxyacetone phosphate + NADPH + H(+)</text>
        <dbReference type="Rhea" id="RHEA:11096"/>
        <dbReference type="ChEBI" id="CHEBI:15378"/>
        <dbReference type="ChEBI" id="CHEBI:57597"/>
        <dbReference type="ChEBI" id="CHEBI:57642"/>
        <dbReference type="ChEBI" id="CHEBI:57783"/>
        <dbReference type="ChEBI" id="CHEBI:58349"/>
        <dbReference type="EC" id="1.1.1.94"/>
    </reaction>
</comment>
<accession>A0A953T7A3</accession>
<evidence type="ECO:0000256" key="6">
    <source>
        <dbReference type="ARBA" id="ARBA00023209"/>
    </source>
</evidence>
<evidence type="ECO:0000259" key="14">
    <source>
        <dbReference type="Pfam" id="PF07479"/>
    </source>
</evidence>
<evidence type="ECO:0000256" key="12">
    <source>
        <dbReference type="RuleBase" id="RU000439"/>
    </source>
</evidence>
<dbReference type="Gene3D" id="1.10.1040.10">
    <property type="entry name" value="N-(1-d-carboxylethyl)-l-norvaline Dehydrogenase, domain 2"/>
    <property type="match status" value="1"/>
</dbReference>
<dbReference type="EMBL" id="JAIQBY010000016">
    <property type="protein sequence ID" value="MBZ4195467.1"/>
    <property type="molecule type" value="Genomic_DNA"/>
</dbReference>
<evidence type="ECO:0000256" key="9">
    <source>
        <dbReference type="PIRSR" id="PIRSR000114-2"/>
    </source>
</evidence>
<dbReference type="EC" id="1.1.1.94" evidence="12"/>
<dbReference type="GO" id="GO:0005975">
    <property type="term" value="P:carbohydrate metabolic process"/>
    <property type="evidence" value="ECO:0007669"/>
    <property type="project" value="InterPro"/>
</dbReference>
<evidence type="ECO:0000256" key="2">
    <source>
        <dbReference type="ARBA" id="ARBA00022516"/>
    </source>
</evidence>
<feature type="binding site" evidence="10">
    <location>
        <position position="260"/>
    </location>
    <ligand>
        <name>NAD(+)</name>
        <dbReference type="ChEBI" id="CHEBI:57540"/>
    </ligand>
</feature>
<dbReference type="Pfam" id="PF07479">
    <property type="entry name" value="NAD_Gly3P_dh_C"/>
    <property type="match status" value="1"/>
</dbReference>
<proteinExistence type="inferred from homology"/>
<dbReference type="RefSeq" id="WP_223644666.1">
    <property type="nucleotide sequence ID" value="NZ_JAIQBX010000001.1"/>
</dbReference>
<organism evidence="15 16">
    <name type="scientific">Mycoplasma tauri</name>
    <dbReference type="NCBI Taxonomy" id="547987"/>
    <lineage>
        <taxon>Bacteria</taxon>
        <taxon>Bacillati</taxon>
        <taxon>Mycoplasmatota</taxon>
        <taxon>Mollicutes</taxon>
        <taxon>Mycoplasmataceae</taxon>
        <taxon>Mycoplasma</taxon>
    </lineage>
</organism>
<keyword evidence="6" id="KW-0594">Phospholipid biosynthesis</keyword>
<dbReference type="PIRSF" id="PIRSF000114">
    <property type="entry name" value="Glycerol-3-P_dh"/>
    <property type="match status" value="1"/>
</dbReference>
<feature type="binding site" evidence="10">
    <location>
        <position position="143"/>
    </location>
    <ligand>
        <name>NAD(+)</name>
        <dbReference type="ChEBI" id="CHEBI:57540"/>
    </ligand>
</feature>
<comment type="similarity">
    <text evidence="1 11">Belongs to the NAD-dependent glycerol-3-phosphate dehydrogenase family.</text>
</comment>
<dbReference type="InterPro" id="IPR006168">
    <property type="entry name" value="G3P_DH_NAD-dep"/>
</dbReference>
<dbReference type="GO" id="GO:0008654">
    <property type="term" value="P:phospholipid biosynthetic process"/>
    <property type="evidence" value="ECO:0007669"/>
    <property type="project" value="UniProtKB-KW"/>
</dbReference>
<keyword evidence="2" id="KW-0444">Lipid biosynthesis</keyword>
<feature type="active site" description="Proton acceptor" evidence="8">
    <location>
        <position position="194"/>
    </location>
</feature>
<dbReference type="GO" id="GO:0047952">
    <property type="term" value="F:glycerol-3-phosphate dehydrogenase [NAD(P)+] activity"/>
    <property type="evidence" value="ECO:0007669"/>
    <property type="project" value="UniProtKB-EC"/>
</dbReference>
<keyword evidence="5" id="KW-0443">Lipid metabolism</keyword>
<feature type="domain" description="Glycerol-3-phosphate dehydrogenase NAD-dependent N-terminal" evidence="13">
    <location>
        <begin position="4"/>
        <end position="162"/>
    </location>
</feature>